<evidence type="ECO:0000313" key="14">
    <source>
        <dbReference type="Proteomes" id="UP000789833"/>
    </source>
</evidence>
<dbReference type="InterPro" id="IPR018109">
    <property type="entry name" value="Folylpolyglutamate_synth_CS"/>
</dbReference>
<evidence type="ECO:0000256" key="1">
    <source>
        <dbReference type="ARBA" id="ARBA00008276"/>
    </source>
</evidence>
<gene>
    <name evidence="13" type="primary">fpgS</name>
    <name evidence="13" type="ORF">BACCIP111883_00282</name>
</gene>
<comment type="caution">
    <text evidence="13">The sequence shown here is derived from an EMBL/GenBank/DDBJ whole genome shotgun (WGS) entry which is preliminary data.</text>
</comment>
<evidence type="ECO:0000313" key="13">
    <source>
        <dbReference type="EMBL" id="CAG9619515.1"/>
    </source>
</evidence>
<evidence type="ECO:0000259" key="11">
    <source>
        <dbReference type="Pfam" id="PF02875"/>
    </source>
</evidence>
<keyword evidence="3 10" id="KW-0436">Ligase</keyword>
<dbReference type="GO" id="GO:0004326">
    <property type="term" value="F:tetrahydrofolylpolyglutamate synthase activity"/>
    <property type="evidence" value="ECO:0007669"/>
    <property type="project" value="UniProtKB-EC"/>
</dbReference>
<dbReference type="PANTHER" id="PTHR11136">
    <property type="entry name" value="FOLYLPOLYGLUTAMATE SYNTHASE-RELATED"/>
    <property type="match status" value="1"/>
</dbReference>
<dbReference type="NCBIfam" id="TIGR01499">
    <property type="entry name" value="folC"/>
    <property type="match status" value="1"/>
</dbReference>
<dbReference type="Gene3D" id="3.40.1190.10">
    <property type="entry name" value="Mur-like, catalytic domain"/>
    <property type="match status" value="1"/>
</dbReference>
<evidence type="ECO:0000256" key="10">
    <source>
        <dbReference type="PIRNR" id="PIRNR001563"/>
    </source>
</evidence>
<evidence type="ECO:0000256" key="4">
    <source>
        <dbReference type="ARBA" id="ARBA00022723"/>
    </source>
</evidence>
<organism evidence="13 14">
    <name type="scientific">Sutcliffiella rhizosphaerae</name>
    <dbReference type="NCBI Taxonomy" id="2880967"/>
    <lineage>
        <taxon>Bacteria</taxon>
        <taxon>Bacillati</taxon>
        <taxon>Bacillota</taxon>
        <taxon>Bacilli</taxon>
        <taxon>Bacillales</taxon>
        <taxon>Bacillaceae</taxon>
        <taxon>Sutcliffiella</taxon>
    </lineage>
</organism>
<keyword evidence="4" id="KW-0479">Metal-binding</keyword>
<dbReference type="Pfam" id="PF08245">
    <property type="entry name" value="Mur_ligase_M"/>
    <property type="match status" value="1"/>
</dbReference>
<comment type="catalytic activity">
    <reaction evidence="9">
        <text>(6S)-5,6,7,8-tetrahydrofolyl-(gamma-L-Glu)(n) + L-glutamate + ATP = (6S)-5,6,7,8-tetrahydrofolyl-(gamma-L-Glu)(n+1) + ADP + phosphate + H(+)</text>
        <dbReference type="Rhea" id="RHEA:10580"/>
        <dbReference type="Rhea" id="RHEA-COMP:14738"/>
        <dbReference type="Rhea" id="RHEA-COMP:14740"/>
        <dbReference type="ChEBI" id="CHEBI:15378"/>
        <dbReference type="ChEBI" id="CHEBI:29985"/>
        <dbReference type="ChEBI" id="CHEBI:30616"/>
        <dbReference type="ChEBI" id="CHEBI:43474"/>
        <dbReference type="ChEBI" id="CHEBI:141005"/>
        <dbReference type="ChEBI" id="CHEBI:456216"/>
        <dbReference type="EC" id="6.3.2.17"/>
    </reaction>
</comment>
<dbReference type="PIRSF" id="PIRSF001563">
    <property type="entry name" value="Folylpolyglu_synth"/>
    <property type="match status" value="1"/>
</dbReference>
<evidence type="ECO:0000256" key="5">
    <source>
        <dbReference type="ARBA" id="ARBA00022741"/>
    </source>
</evidence>
<keyword evidence="14" id="KW-1185">Reference proteome</keyword>
<dbReference type="SUPFAM" id="SSF53623">
    <property type="entry name" value="MurD-like peptide ligases, catalytic domain"/>
    <property type="match status" value="1"/>
</dbReference>
<dbReference type="EMBL" id="CAKJTJ010000001">
    <property type="protein sequence ID" value="CAG9619515.1"/>
    <property type="molecule type" value="Genomic_DNA"/>
</dbReference>
<dbReference type="InterPro" id="IPR004101">
    <property type="entry name" value="Mur_ligase_C"/>
</dbReference>
<dbReference type="InterPro" id="IPR001645">
    <property type="entry name" value="Folylpolyglutamate_synth"/>
</dbReference>
<evidence type="ECO:0000259" key="12">
    <source>
        <dbReference type="Pfam" id="PF08245"/>
    </source>
</evidence>
<dbReference type="EC" id="6.3.2.17" evidence="2"/>
<evidence type="ECO:0000256" key="9">
    <source>
        <dbReference type="ARBA" id="ARBA00047493"/>
    </source>
</evidence>
<keyword evidence="7" id="KW-0460">Magnesium</keyword>
<dbReference type="InterPro" id="IPR036615">
    <property type="entry name" value="Mur_ligase_C_dom_sf"/>
</dbReference>
<dbReference type="SUPFAM" id="SSF53244">
    <property type="entry name" value="MurD-like peptide ligases, peptide-binding domain"/>
    <property type="match status" value="1"/>
</dbReference>
<reference evidence="13 14" key="1">
    <citation type="submission" date="2021-10" db="EMBL/GenBank/DDBJ databases">
        <authorList>
            <person name="Criscuolo A."/>
        </authorList>
    </citation>
    <scope>NUCLEOTIDE SEQUENCE [LARGE SCALE GENOMIC DNA]</scope>
    <source>
        <strain evidence="14">CIP 111883</strain>
    </source>
</reference>
<feature type="domain" description="Mur ligase central" evidence="12">
    <location>
        <begin position="46"/>
        <end position="266"/>
    </location>
</feature>
<evidence type="ECO:0000256" key="2">
    <source>
        <dbReference type="ARBA" id="ARBA00013025"/>
    </source>
</evidence>
<dbReference type="Pfam" id="PF02875">
    <property type="entry name" value="Mur_ligase_C"/>
    <property type="match status" value="1"/>
</dbReference>
<name>A0ABM8YIF6_9BACI</name>
<dbReference type="InterPro" id="IPR013221">
    <property type="entry name" value="Mur_ligase_cen"/>
</dbReference>
<feature type="domain" description="Mur ligase C-terminal" evidence="11">
    <location>
        <begin position="294"/>
        <end position="411"/>
    </location>
</feature>
<dbReference type="RefSeq" id="WP_230499442.1">
    <property type="nucleotide sequence ID" value="NZ_CAKJTJ010000001.1"/>
</dbReference>
<evidence type="ECO:0000256" key="3">
    <source>
        <dbReference type="ARBA" id="ARBA00022598"/>
    </source>
</evidence>
<sequence length="423" mass="48012">MFKSWKEVQAVTDVPIKNEINLGLDRLEMFLANLGNPQDKLKAIHIGGTNGKGSTLRLLESVLREEEMNVGVFHSPAYQYINDQISVNGVMISDEEMMEMIKVFYAHGLEEAELTEFELHTAMAFYYFAEIKKVDFALVEVGLGGREDSTNILLPILSIITNIGYDHLGFLGDTLEKIAYHKAGIIKVSIPVISGVIQDEAKKVIEQEAQEKYAKCMFINDDFTYYLDDVQQEEFSFRSQDIDIPHIRIPFQGSHQVANASLAIMAYLTLAEMGYVKRKDKNLLSAFRKARHPGRLEIVNENPLIVLDGAHNAEAVDALVTFIKRKFSEKNVYIVFSALVDKPVESMIHQLEEVATEMIFTSFDFNRAAKAEDLFQVCSHPKKVVEEDWEIAIKQLLPRLNEDSVLLITGSLYFISEIRTYLL</sequence>
<dbReference type="Gene3D" id="3.90.190.20">
    <property type="entry name" value="Mur ligase, C-terminal domain"/>
    <property type="match status" value="1"/>
</dbReference>
<keyword evidence="6 10" id="KW-0067">ATP-binding</keyword>
<accession>A0ABM8YIF6</accession>
<proteinExistence type="inferred from homology"/>
<dbReference type="InterPro" id="IPR036565">
    <property type="entry name" value="Mur-like_cat_sf"/>
</dbReference>
<evidence type="ECO:0000256" key="6">
    <source>
        <dbReference type="ARBA" id="ARBA00022840"/>
    </source>
</evidence>
<evidence type="ECO:0000256" key="8">
    <source>
        <dbReference type="ARBA" id="ARBA00030592"/>
    </source>
</evidence>
<evidence type="ECO:0000256" key="7">
    <source>
        <dbReference type="ARBA" id="ARBA00022842"/>
    </source>
</evidence>
<keyword evidence="5 10" id="KW-0547">Nucleotide-binding</keyword>
<protein>
    <recommendedName>
        <fullName evidence="2">tetrahydrofolate synthase</fullName>
        <ecNumber evidence="2">6.3.2.17</ecNumber>
    </recommendedName>
    <alternativeName>
        <fullName evidence="8">Tetrahydrofolylpolyglutamate synthase</fullName>
    </alternativeName>
</protein>
<dbReference type="PANTHER" id="PTHR11136:SF0">
    <property type="entry name" value="DIHYDROFOLATE SYNTHETASE-RELATED"/>
    <property type="match status" value="1"/>
</dbReference>
<dbReference type="Proteomes" id="UP000789833">
    <property type="component" value="Unassembled WGS sequence"/>
</dbReference>
<comment type="similarity">
    <text evidence="1 10">Belongs to the folylpolyglutamate synthase family.</text>
</comment>
<dbReference type="PROSITE" id="PS01012">
    <property type="entry name" value="FOLYLPOLYGLU_SYNT_2"/>
    <property type="match status" value="1"/>
</dbReference>